<reference evidence="2" key="1">
    <citation type="submission" date="2023-03" db="EMBL/GenBank/DDBJ databases">
        <authorList>
            <person name="Steffen K."/>
            <person name="Cardenas P."/>
        </authorList>
    </citation>
    <scope>NUCLEOTIDE SEQUENCE</scope>
</reference>
<organism evidence="2 3">
    <name type="scientific">Geodia barretti</name>
    <name type="common">Barrett's horny sponge</name>
    <dbReference type="NCBI Taxonomy" id="519541"/>
    <lineage>
        <taxon>Eukaryota</taxon>
        <taxon>Metazoa</taxon>
        <taxon>Porifera</taxon>
        <taxon>Demospongiae</taxon>
        <taxon>Heteroscleromorpha</taxon>
        <taxon>Tetractinellida</taxon>
        <taxon>Astrophorina</taxon>
        <taxon>Geodiidae</taxon>
        <taxon>Geodia</taxon>
    </lineage>
</organism>
<evidence type="ECO:0000256" key="1">
    <source>
        <dbReference type="SAM" id="MobiDB-lite"/>
    </source>
</evidence>
<dbReference type="EMBL" id="CASHTH010001992">
    <property type="protein sequence ID" value="CAI8023086.1"/>
    <property type="molecule type" value="Genomic_DNA"/>
</dbReference>
<evidence type="ECO:0000313" key="3">
    <source>
        <dbReference type="Proteomes" id="UP001174909"/>
    </source>
</evidence>
<protein>
    <submittedName>
        <fullName evidence="2">Uncharacterized protein</fullName>
    </submittedName>
</protein>
<gene>
    <name evidence="2" type="ORF">GBAR_LOCUS13518</name>
</gene>
<proteinExistence type="predicted"/>
<feature type="region of interest" description="Disordered" evidence="1">
    <location>
        <begin position="1"/>
        <end position="22"/>
    </location>
</feature>
<evidence type="ECO:0000313" key="2">
    <source>
        <dbReference type="EMBL" id="CAI8023086.1"/>
    </source>
</evidence>
<keyword evidence="3" id="KW-1185">Reference proteome</keyword>
<dbReference type="Proteomes" id="UP001174909">
    <property type="component" value="Unassembled WGS sequence"/>
</dbReference>
<name>A0AA35S6K9_GEOBA</name>
<sequence>MPQEIPLPEDQPSDQATSAVEHSLDTLELKTTYNPLTVSSNLYHSLSVNKRGSLSKGHRVLPTGPQQQITGAFPSGRDSRSLGPRKQYNTTKTYSGK</sequence>
<accession>A0AA35S6K9</accession>
<dbReference type="AlphaFoldDB" id="A0AA35S6K9"/>
<feature type="compositionally biased region" description="Polar residues" evidence="1">
    <location>
        <begin position="87"/>
        <end position="97"/>
    </location>
</feature>
<feature type="region of interest" description="Disordered" evidence="1">
    <location>
        <begin position="54"/>
        <end position="97"/>
    </location>
</feature>
<comment type="caution">
    <text evidence="2">The sequence shown here is derived from an EMBL/GenBank/DDBJ whole genome shotgun (WGS) entry which is preliminary data.</text>
</comment>